<evidence type="ECO:0000313" key="2">
    <source>
        <dbReference type="EMBL" id="CAK0789375.1"/>
    </source>
</evidence>
<accession>A0ABN9PD88</accession>
<evidence type="ECO:0008006" key="4">
    <source>
        <dbReference type="Google" id="ProtNLM"/>
    </source>
</evidence>
<proteinExistence type="predicted"/>
<dbReference type="EMBL" id="CAUYUJ010000225">
    <property type="protein sequence ID" value="CAK0789375.1"/>
    <property type="molecule type" value="Genomic_DNA"/>
</dbReference>
<keyword evidence="3" id="KW-1185">Reference proteome</keyword>
<feature type="chain" id="PRO_5046296336" description="Secreted protein" evidence="1">
    <location>
        <begin position="28"/>
        <end position="131"/>
    </location>
</feature>
<protein>
    <recommendedName>
        <fullName evidence="4">Secreted protein</fullName>
    </recommendedName>
</protein>
<name>A0ABN9PD88_9DINO</name>
<comment type="caution">
    <text evidence="2">The sequence shown here is derived from an EMBL/GenBank/DDBJ whole genome shotgun (WGS) entry which is preliminary data.</text>
</comment>
<dbReference type="Proteomes" id="UP001189429">
    <property type="component" value="Unassembled WGS sequence"/>
</dbReference>
<sequence>MAWSTARPPPFFFFSCLCSLLLLPLLALLPDAVQSPVWLEPASLESVRLRCSRLCSAQGALFCAAPAAALLWALQAAAGPNAFEGQFFCVTPPKLRGGERKSLSVGHRVGRCVGHRDSPCVVFVGMSPFAS</sequence>
<evidence type="ECO:0000313" key="3">
    <source>
        <dbReference type="Proteomes" id="UP001189429"/>
    </source>
</evidence>
<keyword evidence="1" id="KW-0732">Signal</keyword>
<organism evidence="2 3">
    <name type="scientific">Prorocentrum cordatum</name>
    <dbReference type="NCBI Taxonomy" id="2364126"/>
    <lineage>
        <taxon>Eukaryota</taxon>
        <taxon>Sar</taxon>
        <taxon>Alveolata</taxon>
        <taxon>Dinophyceae</taxon>
        <taxon>Prorocentrales</taxon>
        <taxon>Prorocentraceae</taxon>
        <taxon>Prorocentrum</taxon>
    </lineage>
</organism>
<feature type="signal peptide" evidence="1">
    <location>
        <begin position="1"/>
        <end position="27"/>
    </location>
</feature>
<gene>
    <name evidence="2" type="ORF">PCOR1329_LOCUS972</name>
</gene>
<reference evidence="2" key="1">
    <citation type="submission" date="2023-10" db="EMBL/GenBank/DDBJ databases">
        <authorList>
            <person name="Chen Y."/>
            <person name="Shah S."/>
            <person name="Dougan E. K."/>
            <person name="Thang M."/>
            <person name="Chan C."/>
        </authorList>
    </citation>
    <scope>NUCLEOTIDE SEQUENCE [LARGE SCALE GENOMIC DNA]</scope>
</reference>
<evidence type="ECO:0000256" key="1">
    <source>
        <dbReference type="SAM" id="SignalP"/>
    </source>
</evidence>